<dbReference type="AlphaFoldDB" id="A0A8H5DT62"/>
<evidence type="ECO:0000313" key="1">
    <source>
        <dbReference type="EMBL" id="KAF5234783.1"/>
    </source>
</evidence>
<comment type="caution">
    <text evidence="1">The sequence shown here is derived from an EMBL/GenBank/DDBJ whole genome shotgun (WGS) entry which is preliminary data.</text>
</comment>
<protein>
    <submittedName>
        <fullName evidence="1">Uncharacterized protein</fullName>
    </submittedName>
</protein>
<organism evidence="1 2">
    <name type="scientific">Fusarium anthophilum</name>
    <dbReference type="NCBI Taxonomy" id="48485"/>
    <lineage>
        <taxon>Eukaryota</taxon>
        <taxon>Fungi</taxon>
        <taxon>Dikarya</taxon>
        <taxon>Ascomycota</taxon>
        <taxon>Pezizomycotina</taxon>
        <taxon>Sordariomycetes</taxon>
        <taxon>Hypocreomycetidae</taxon>
        <taxon>Hypocreales</taxon>
        <taxon>Nectriaceae</taxon>
        <taxon>Fusarium</taxon>
        <taxon>Fusarium fujikuroi species complex</taxon>
    </lineage>
</organism>
<keyword evidence="2" id="KW-1185">Reference proteome</keyword>
<dbReference type="EMBL" id="JABEVY010000377">
    <property type="protein sequence ID" value="KAF5234783.1"/>
    <property type="molecule type" value="Genomic_DNA"/>
</dbReference>
<dbReference type="Proteomes" id="UP000573603">
    <property type="component" value="Unassembled WGS sequence"/>
</dbReference>
<evidence type="ECO:0000313" key="2">
    <source>
        <dbReference type="Proteomes" id="UP000573603"/>
    </source>
</evidence>
<sequence>MPSIEAHISTSSPVFDLESEHDHTITIDLFLQHNRPITFPTQNLRLFDSPMNKGGLTFTDTETGTEARRNRIFMCGPDHEGSLQENNKGYFLTLHPGQKHTIQASISRMESGVGSIQLPRGNTATGYREANEAQPKVWKWWKAGNLDNGKTYRIGIDQESNVRKWFEGSTEELLRKTLADRIDDKMNKEPIMINVTQPGEFTMKRPDRDGSLDWP</sequence>
<accession>A0A8H5DT62</accession>
<name>A0A8H5DT62_9HYPO</name>
<reference evidence="1 2" key="1">
    <citation type="journal article" date="2020" name="BMC Genomics">
        <title>Correction to: Identification and distribution of gene clusters required for synthesis of sphingolipid metabolism inhibitors in diverse species of the filamentous fungus Fusarium.</title>
        <authorList>
            <person name="Kim H.S."/>
            <person name="Lohmar J.M."/>
            <person name="Busman M."/>
            <person name="Brown D.W."/>
            <person name="Naumann T.A."/>
            <person name="Divon H.H."/>
            <person name="Lysoe E."/>
            <person name="Uhlig S."/>
            <person name="Proctor R.H."/>
        </authorList>
    </citation>
    <scope>NUCLEOTIDE SEQUENCE [LARGE SCALE GENOMIC DNA]</scope>
    <source>
        <strain evidence="1 2">NRRL 25214</strain>
    </source>
</reference>
<gene>
    <name evidence="1" type="ORF">FANTH_11972</name>
</gene>
<proteinExistence type="predicted"/>